<proteinExistence type="predicted"/>
<protein>
    <submittedName>
        <fullName evidence="2">Uncharacterized protein</fullName>
    </submittedName>
</protein>
<dbReference type="InterPro" id="IPR009836">
    <property type="entry name" value="GRDP-like"/>
</dbReference>
<evidence type="ECO:0000313" key="2">
    <source>
        <dbReference type="EMBL" id="KAJ7042053.1"/>
    </source>
</evidence>
<reference evidence="2" key="1">
    <citation type="submission" date="2023-03" db="EMBL/GenBank/DDBJ databases">
        <title>Massive genome expansion in bonnet fungi (Mycena s.s.) driven by repeated elements and novel gene families across ecological guilds.</title>
        <authorList>
            <consortium name="Lawrence Berkeley National Laboratory"/>
            <person name="Harder C.B."/>
            <person name="Miyauchi S."/>
            <person name="Viragh M."/>
            <person name="Kuo A."/>
            <person name="Thoen E."/>
            <person name="Andreopoulos B."/>
            <person name="Lu D."/>
            <person name="Skrede I."/>
            <person name="Drula E."/>
            <person name="Henrissat B."/>
            <person name="Morin E."/>
            <person name="Kohler A."/>
            <person name="Barry K."/>
            <person name="LaButti K."/>
            <person name="Morin E."/>
            <person name="Salamov A."/>
            <person name="Lipzen A."/>
            <person name="Mereny Z."/>
            <person name="Hegedus B."/>
            <person name="Baldrian P."/>
            <person name="Stursova M."/>
            <person name="Weitz H."/>
            <person name="Taylor A."/>
            <person name="Grigoriev I.V."/>
            <person name="Nagy L.G."/>
            <person name="Martin F."/>
            <person name="Kauserud H."/>
        </authorList>
    </citation>
    <scope>NUCLEOTIDE SEQUENCE</scope>
    <source>
        <strain evidence="2">CBHHK200</strain>
    </source>
</reference>
<dbReference type="PANTHER" id="PTHR34365">
    <property type="entry name" value="ENOLASE (DUF1399)"/>
    <property type="match status" value="1"/>
</dbReference>
<sequence>MEPAPPPSYTSVDPPSIDVPARATEAPPAYSFPERFTIGSGRTTEPFVNASQLKDHLALLHAFAELKLSAEAMGTDLGIPHLPTEKEERWVFFVGLAVERFEKWCRALQPSHSEKGLATILPPIDVIMVWHAYLLNPGWYAEDGKRIEAFKGLLQAGEAFGAALGGELGELLAAEPSQRRIDNWVQMTATSFDPFKAATEMVTRDIACPKCRSVVYAPYMTAEATGYLQQNFTIKCTKTECNFDITRDTLALRKLVKDLARTDASGKKATDMLAGTIHTATNVQDLTRGRIVKGTMLSSFTLKRPAGQTPGKLMSDFAYGDLLMQLGQYQLPKLRSQLTLKMKAGGGKLMGRIMSAYVDDKMFSVELVGAVLRQGSFVTKMYDLQWTRPGFFDSTEDEVALQHSIARYHAFLDLMSSSPASFFVPTLDIDLAWHTHQLMASNYTRDTVGFVGRFIDHDDKVEESQLASSFDITCRAWKNRFGVQYTHCGCPLPGQTIGQRLSRLVGQTTNPSYLIPPNRDTLLAATHPSDHNAVFAFHHKAASEAAQRRRREKIAKRAQRELKEGKAGGRRGLAHDPAFLVPVPMYYAAGFAGLGAGNIVNGGIGGFGGCAVGAGACGVGGAACGATGCGGGGCEFPHFCIPYPSLYSNGLSSRGCWRRV</sequence>
<comment type="caution">
    <text evidence="2">The sequence shown here is derived from an EMBL/GenBank/DDBJ whole genome shotgun (WGS) entry which is preliminary data.</text>
</comment>
<accession>A0AAD6X7M7</accession>
<evidence type="ECO:0000256" key="1">
    <source>
        <dbReference type="SAM" id="MobiDB-lite"/>
    </source>
</evidence>
<feature type="region of interest" description="Disordered" evidence="1">
    <location>
        <begin position="1"/>
        <end position="24"/>
    </location>
</feature>
<dbReference type="Proteomes" id="UP001218188">
    <property type="component" value="Unassembled WGS sequence"/>
</dbReference>
<organism evidence="2 3">
    <name type="scientific">Mycena alexandri</name>
    <dbReference type="NCBI Taxonomy" id="1745969"/>
    <lineage>
        <taxon>Eukaryota</taxon>
        <taxon>Fungi</taxon>
        <taxon>Dikarya</taxon>
        <taxon>Basidiomycota</taxon>
        <taxon>Agaricomycotina</taxon>
        <taxon>Agaricomycetes</taxon>
        <taxon>Agaricomycetidae</taxon>
        <taxon>Agaricales</taxon>
        <taxon>Marasmiineae</taxon>
        <taxon>Mycenaceae</taxon>
        <taxon>Mycena</taxon>
    </lineage>
</organism>
<gene>
    <name evidence="2" type="ORF">C8F04DRAFT_1078148</name>
</gene>
<dbReference type="PANTHER" id="PTHR34365:SF7">
    <property type="entry name" value="GLYCINE-RICH DOMAIN-CONTAINING PROTEIN 1"/>
    <property type="match status" value="1"/>
</dbReference>
<keyword evidence="3" id="KW-1185">Reference proteome</keyword>
<evidence type="ECO:0000313" key="3">
    <source>
        <dbReference type="Proteomes" id="UP001218188"/>
    </source>
</evidence>
<dbReference type="EMBL" id="JARJCM010000014">
    <property type="protein sequence ID" value="KAJ7042053.1"/>
    <property type="molecule type" value="Genomic_DNA"/>
</dbReference>
<dbReference type="Pfam" id="PF07173">
    <property type="entry name" value="GRDP-like"/>
    <property type="match status" value="1"/>
</dbReference>
<name>A0AAD6X7M7_9AGAR</name>
<dbReference type="AlphaFoldDB" id="A0AAD6X7M7"/>